<dbReference type="OrthoDB" id="9782022at2"/>
<dbReference type="EC" id="2.3.2.29" evidence="4"/>
<evidence type="ECO:0000313" key="8">
    <source>
        <dbReference type="Proteomes" id="UP000306236"/>
    </source>
</evidence>
<dbReference type="InterPro" id="IPR030700">
    <property type="entry name" value="N-end_Aminoacyl_Trfase"/>
</dbReference>
<gene>
    <name evidence="4" type="primary">bpt</name>
    <name evidence="7" type="ORF">E8K88_15690</name>
</gene>
<reference evidence="7 8" key="1">
    <citation type="submission" date="2019-04" db="EMBL/GenBank/DDBJ databases">
        <title>Lampropedia sp YIM MLB12 draf genome.</title>
        <authorList>
            <person name="Wang Y.-X."/>
        </authorList>
    </citation>
    <scope>NUCLEOTIDE SEQUENCE [LARGE SCALE GENOMIC DNA]</scope>
    <source>
        <strain evidence="7 8">YIM MLB12</strain>
    </source>
</reference>
<evidence type="ECO:0000259" key="6">
    <source>
        <dbReference type="Pfam" id="PF04377"/>
    </source>
</evidence>
<evidence type="ECO:0000256" key="4">
    <source>
        <dbReference type="HAMAP-Rule" id="MF_00689"/>
    </source>
</evidence>
<dbReference type="NCBIfam" id="NF002342">
    <property type="entry name" value="PRK01305.1-3"/>
    <property type="match status" value="1"/>
</dbReference>
<keyword evidence="8" id="KW-1185">Reference proteome</keyword>
<evidence type="ECO:0000256" key="3">
    <source>
        <dbReference type="ARBA" id="ARBA00023315"/>
    </source>
</evidence>
<dbReference type="InterPro" id="IPR016181">
    <property type="entry name" value="Acyl_CoA_acyltransferase"/>
</dbReference>
<dbReference type="GO" id="GO:0004057">
    <property type="term" value="F:arginyl-tRNA--protein transferase activity"/>
    <property type="evidence" value="ECO:0007669"/>
    <property type="project" value="InterPro"/>
</dbReference>
<accession>A0A4S5BJU7</accession>
<evidence type="ECO:0000256" key="1">
    <source>
        <dbReference type="ARBA" id="ARBA00022490"/>
    </source>
</evidence>
<dbReference type="PIRSF" id="PIRSF037208">
    <property type="entry name" value="ATE_pro_prd"/>
    <property type="match status" value="1"/>
</dbReference>
<organism evidence="7 8">
    <name type="scientific">Lampropedia aestuarii</name>
    <dbReference type="NCBI Taxonomy" id="2562762"/>
    <lineage>
        <taxon>Bacteria</taxon>
        <taxon>Pseudomonadati</taxon>
        <taxon>Pseudomonadota</taxon>
        <taxon>Betaproteobacteria</taxon>
        <taxon>Burkholderiales</taxon>
        <taxon>Comamonadaceae</taxon>
        <taxon>Lampropedia</taxon>
    </lineage>
</organism>
<dbReference type="GO" id="GO:0008914">
    <property type="term" value="F:leucyl-tRNA--protein transferase activity"/>
    <property type="evidence" value="ECO:0007669"/>
    <property type="project" value="UniProtKB-UniRule"/>
</dbReference>
<feature type="domain" description="N-end rule aminoacyl transferase C-terminal" evidence="6">
    <location>
        <begin position="108"/>
        <end position="234"/>
    </location>
</feature>
<dbReference type="AlphaFoldDB" id="A0A4S5BJU7"/>
<dbReference type="InterPro" id="IPR007471">
    <property type="entry name" value="N-end_Aminoacyl_Trfase_N"/>
</dbReference>
<dbReference type="GO" id="GO:0005737">
    <property type="term" value="C:cytoplasm"/>
    <property type="evidence" value="ECO:0007669"/>
    <property type="project" value="UniProtKB-SubCell"/>
</dbReference>
<proteinExistence type="inferred from homology"/>
<evidence type="ECO:0000313" key="7">
    <source>
        <dbReference type="EMBL" id="THJ31203.1"/>
    </source>
</evidence>
<feature type="domain" description="N-end aminoacyl transferase N-terminal" evidence="5">
    <location>
        <begin position="17"/>
        <end position="87"/>
    </location>
</feature>
<dbReference type="EMBL" id="SSWX01000026">
    <property type="protein sequence ID" value="THJ31203.1"/>
    <property type="molecule type" value="Genomic_DNA"/>
</dbReference>
<comment type="subcellular location">
    <subcellularLocation>
        <location evidence="4">Cytoplasm</location>
    </subcellularLocation>
</comment>
<comment type="function">
    <text evidence="4">Functions in the N-end rule pathway of protein degradation where it conjugates Leu from its aminoacyl-tRNA to the N-termini of proteins containing an N-terminal aspartate or glutamate.</text>
</comment>
<keyword evidence="1 4" id="KW-0963">Cytoplasm</keyword>
<keyword evidence="2 4" id="KW-0808">Transferase</keyword>
<dbReference type="InterPro" id="IPR017138">
    <property type="entry name" value="Asp_Glu_LeuTrfase"/>
</dbReference>
<comment type="catalytic activity">
    <reaction evidence="4">
        <text>N-terminal L-aspartyl-[protein] + L-leucyl-tRNA(Leu) = N-terminal L-leucyl-L-aspartyl-[protein] + tRNA(Leu) + H(+)</text>
        <dbReference type="Rhea" id="RHEA:50420"/>
        <dbReference type="Rhea" id="RHEA-COMP:9613"/>
        <dbReference type="Rhea" id="RHEA-COMP:9622"/>
        <dbReference type="Rhea" id="RHEA-COMP:12669"/>
        <dbReference type="Rhea" id="RHEA-COMP:12674"/>
        <dbReference type="ChEBI" id="CHEBI:15378"/>
        <dbReference type="ChEBI" id="CHEBI:64720"/>
        <dbReference type="ChEBI" id="CHEBI:78442"/>
        <dbReference type="ChEBI" id="CHEBI:78494"/>
        <dbReference type="ChEBI" id="CHEBI:133042"/>
        <dbReference type="EC" id="2.3.2.29"/>
    </reaction>
</comment>
<protein>
    <recommendedName>
        <fullName evidence="4">Aspartate/glutamate leucyltransferase</fullName>
        <ecNumber evidence="4">2.3.2.29</ecNumber>
    </recommendedName>
</protein>
<dbReference type="PANTHER" id="PTHR21367">
    <property type="entry name" value="ARGININE-TRNA-PROTEIN TRANSFERASE 1"/>
    <property type="match status" value="1"/>
</dbReference>
<name>A0A4S5BJU7_9BURK</name>
<dbReference type="NCBIfam" id="NF002346">
    <property type="entry name" value="PRK01305.2-3"/>
    <property type="match status" value="1"/>
</dbReference>
<dbReference type="InterPro" id="IPR007472">
    <property type="entry name" value="N-end_Aminoacyl_Trfase_C"/>
</dbReference>
<dbReference type="RefSeq" id="WP_136407623.1">
    <property type="nucleotide sequence ID" value="NZ_SSWX01000026.1"/>
</dbReference>
<dbReference type="Proteomes" id="UP000306236">
    <property type="component" value="Unassembled WGS sequence"/>
</dbReference>
<dbReference type="SUPFAM" id="SSF55729">
    <property type="entry name" value="Acyl-CoA N-acyltransferases (Nat)"/>
    <property type="match status" value="1"/>
</dbReference>
<evidence type="ECO:0000259" key="5">
    <source>
        <dbReference type="Pfam" id="PF04376"/>
    </source>
</evidence>
<comment type="similarity">
    <text evidence="4">Belongs to the R-transferase family. Bpt subfamily.</text>
</comment>
<comment type="caution">
    <text evidence="7">The sequence shown here is derived from an EMBL/GenBank/DDBJ whole genome shotgun (WGS) entry which is preliminary data.</text>
</comment>
<dbReference type="Pfam" id="PF04377">
    <property type="entry name" value="ATE_C"/>
    <property type="match status" value="1"/>
</dbReference>
<keyword evidence="3 4" id="KW-0012">Acyltransferase</keyword>
<dbReference type="GO" id="GO:0071596">
    <property type="term" value="P:ubiquitin-dependent protein catabolic process via the N-end rule pathway"/>
    <property type="evidence" value="ECO:0007669"/>
    <property type="project" value="InterPro"/>
</dbReference>
<comment type="catalytic activity">
    <reaction evidence="4">
        <text>N-terminal L-glutamyl-[protein] + L-leucyl-tRNA(Leu) = N-terminal L-leucyl-L-glutamyl-[protein] + tRNA(Leu) + H(+)</text>
        <dbReference type="Rhea" id="RHEA:50412"/>
        <dbReference type="Rhea" id="RHEA-COMP:9613"/>
        <dbReference type="Rhea" id="RHEA-COMP:9622"/>
        <dbReference type="Rhea" id="RHEA-COMP:12664"/>
        <dbReference type="Rhea" id="RHEA-COMP:12668"/>
        <dbReference type="ChEBI" id="CHEBI:15378"/>
        <dbReference type="ChEBI" id="CHEBI:64721"/>
        <dbReference type="ChEBI" id="CHEBI:78442"/>
        <dbReference type="ChEBI" id="CHEBI:78494"/>
        <dbReference type="ChEBI" id="CHEBI:133041"/>
        <dbReference type="EC" id="2.3.2.29"/>
    </reaction>
</comment>
<evidence type="ECO:0000256" key="2">
    <source>
        <dbReference type="ARBA" id="ARBA00022679"/>
    </source>
</evidence>
<sequence length="249" mass="28470">MNESAHFPLQFYATAPYPCSYLPGQTARSQVASPGELVDGRVYSLLVERGFRRSGLFTYRPYCDACQACQTLRIPVADFVPNRSQRRTWRAHAHLQTRLMPALMHAKHYALYQSYLKARHSEAGMDNDDPADYEQFLLSSRVDTRLLEFVQTDPNAPLSPQLRMVSVIDVLDRGLSAVYTFYDTNASKGLGTYSILWLIQWARRLGLPYVYLGYWIAGSAKMAYKANFHPHEILKDGIWQRIEHSQTPG</sequence>
<dbReference type="PANTHER" id="PTHR21367:SF1">
    <property type="entry name" value="ARGINYL-TRNA--PROTEIN TRANSFERASE 1"/>
    <property type="match status" value="1"/>
</dbReference>
<dbReference type="HAMAP" id="MF_00689">
    <property type="entry name" value="Bpt"/>
    <property type="match status" value="1"/>
</dbReference>
<dbReference type="Pfam" id="PF04376">
    <property type="entry name" value="ATE_N"/>
    <property type="match status" value="1"/>
</dbReference>
<dbReference type="NCBIfam" id="NF002341">
    <property type="entry name" value="PRK01305.1-1"/>
    <property type="match status" value="1"/>
</dbReference>